<dbReference type="InterPro" id="IPR007793">
    <property type="entry name" value="DivIVA_fam"/>
</dbReference>
<dbReference type="PANTHER" id="PTHR35794">
    <property type="entry name" value="CELL DIVISION PROTEIN DIVIVA"/>
    <property type="match status" value="1"/>
</dbReference>
<dbReference type="InterPro" id="IPR019933">
    <property type="entry name" value="DivIVA_domain"/>
</dbReference>
<dbReference type="AlphaFoldDB" id="A0A4R3L5P9"/>
<dbReference type="NCBIfam" id="TIGR03544">
    <property type="entry name" value="DivI1A_domain"/>
    <property type="match status" value="1"/>
</dbReference>
<comment type="caution">
    <text evidence="7">The sequence shown here is derived from an EMBL/GenBank/DDBJ whole genome shotgun (WGS) entry which is preliminary data.</text>
</comment>
<reference evidence="7 8" key="1">
    <citation type="submission" date="2019-03" db="EMBL/GenBank/DDBJ databases">
        <title>Genomic Encyclopedia of Type Strains, Phase IV (KMG-IV): sequencing the most valuable type-strain genomes for metagenomic binning, comparative biology and taxonomic classification.</title>
        <authorList>
            <person name="Goeker M."/>
        </authorList>
    </citation>
    <scope>NUCLEOTIDE SEQUENCE [LARGE SCALE GENOMIC DNA]</scope>
    <source>
        <strain evidence="7 8">DSM 45707</strain>
    </source>
</reference>
<dbReference type="GO" id="GO:0005737">
    <property type="term" value="C:cytoplasm"/>
    <property type="evidence" value="ECO:0007669"/>
    <property type="project" value="UniProtKB-SubCell"/>
</dbReference>
<comment type="subcellular location">
    <subcellularLocation>
        <location evidence="1">Cytoplasm</location>
    </subcellularLocation>
</comment>
<accession>A0A4R3L5P9</accession>
<dbReference type="GO" id="GO:0051301">
    <property type="term" value="P:cell division"/>
    <property type="evidence" value="ECO:0007669"/>
    <property type="project" value="UniProtKB-KW"/>
</dbReference>
<evidence type="ECO:0000313" key="8">
    <source>
        <dbReference type="Proteomes" id="UP000294937"/>
    </source>
</evidence>
<evidence type="ECO:0000256" key="5">
    <source>
        <dbReference type="ARBA" id="ARBA00023054"/>
    </source>
</evidence>
<protein>
    <submittedName>
        <fullName evidence="7">DivIVA domain-containing protein</fullName>
    </submittedName>
</protein>
<evidence type="ECO:0000256" key="1">
    <source>
        <dbReference type="ARBA" id="ARBA00004496"/>
    </source>
</evidence>
<keyword evidence="4" id="KW-0132">Cell division</keyword>
<gene>
    <name evidence="7" type="ORF">EDD58_103139</name>
</gene>
<dbReference type="OrthoDB" id="389699at2"/>
<comment type="similarity">
    <text evidence="2">Belongs to the DivIVA family.</text>
</comment>
<evidence type="ECO:0000256" key="6">
    <source>
        <dbReference type="ARBA" id="ARBA00023306"/>
    </source>
</evidence>
<evidence type="ECO:0000256" key="3">
    <source>
        <dbReference type="ARBA" id="ARBA00022490"/>
    </source>
</evidence>
<sequence length="97" mass="11543">MLKVKRLTPMEIFNKDFKQSIRGYDVAEVNEFLDLVIKSYEDVLQENEYLKEQLQLEKQNRASTTDRNVAVSADNDYGEVIHEILIRLERLEQVIRR</sequence>
<evidence type="ECO:0000313" key="7">
    <source>
        <dbReference type="EMBL" id="TCS94722.1"/>
    </source>
</evidence>
<proteinExistence type="inferred from homology"/>
<keyword evidence="3" id="KW-0963">Cytoplasm</keyword>
<dbReference type="EMBL" id="SMAG01000003">
    <property type="protein sequence ID" value="TCS94722.1"/>
    <property type="molecule type" value="Genomic_DNA"/>
</dbReference>
<name>A0A4R3L5P9_9BACL</name>
<dbReference type="Proteomes" id="UP000294937">
    <property type="component" value="Unassembled WGS sequence"/>
</dbReference>
<dbReference type="Gene3D" id="6.10.250.660">
    <property type="match status" value="1"/>
</dbReference>
<dbReference type="Pfam" id="PF05103">
    <property type="entry name" value="DivIVA"/>
    <property type="match status" value="1"/>
</dbReference>
<organism evidence="7 8">
    <name type="scientific">Hazenella coriacea</name>
    <dbReference type="NCBI Taxonomy" id="1179467"/>
    <lineage>
        <taxon>Bacteria</taxon>
        <taxon>Bacillati</taxon>
        <taxon>Bacillota</taxon>
        <taxon>Bacilli</taxon>
        <taxon>Bacillales</taxon>
        <taxon>Thermoactinomycetaceae</taxon>
        <taxon>Hazenella</taxon>
    </lineage>
</organism>
<keyword evidence="8" id="KW-1185">Reference proteome</keyword>
<evidence type="ECO:0000256" key="4">
    <source>
        <dbReference type="ARBA" id="ARBA00022618"/>
    </source>
</evidence>
<dbReference type="PANTHER" id="PTHR35794:SF2">
    <property type="entry name" value="CELL DIVISION PROTEIN DIVIVA"/>
    <property type="match status" value="1"/>
</dbReference>
<keyword evidence="6" id="KW-0131">Cell cycle</keyword>
<evidence type="ECO:0000256" key="2">
    <source>
        <dbReference type="ARBA" id="ARBA00009008"/>
    </source>
</evidence>
<keyword evidence="5" id="KW-0175">Coiled coil</keyword>